<accession>A0AAN7KV47</accession>
<dbReference type="InterPro" id="IPR011992">
    <property type="entry name" value="EF-hand-dom_pair"/>
</dbReference>
<proteinExistence type="predicted"/>
<comment type="caution">
    <text evidence="1">The sequence shown here is derived from an EMBL/GenBank/DDBJ whole genome shotgun (WGS) entry which is preliminary data.</text>
</comment>
<dbReference type="EMBL" id="JAXIOK010000005">
    <property type="protein sequence ID" value="KAK4770410.1"/>
    <property type="molecule type" value="Genomic_DNA"/>
</dbReference>
<name>A0AAN7KV47_9MYRT</name>
<dbReference type="Proteomes" id="UP001345219">
    <property type="component" value="Chromosome 24"/>
</dbReference>
<sequence>MDELRSIARDYMEDTQLNPAFMEFVLAVFSSLSEGVHMDNGLVSYQSFQSFMSISGFSKINHRALFEQLDQNGDYKLDLSDVATFCLLCYGGKPVCEGCSSFIQEDRYFTCLPCFLDRELERFHLCTDCHENVRFHIDHDHHDDYVDNFTLLKLERCQKRARRDYIPISEEATASASSGRGISPTMAAAAPTNPRISIWPHLGQGLMSMARYGLSIATLIIGITGLI</sequence>
<evidence type="ECO:0008006" key="3">
    <source>
        <dbReference type="Google" id="ProtNLM"/>
    </source>
</evidence>
<dbReference type="SUPFAM" id="SSF47473">
    <property type="entry name" value="EF-hand"/>
    <property type="match status" value="1"/>
</dbReference>
<organism evidence="1 2">
    <name type="scientific">Trapa incisa</name>
    <dbReference type="NCBI Taxonomy" id="236973"/>
    <lineage>
        <taxon>Eukaryota</taxon>
        <taxon>Viridiplantae</taxon>
        <taxon>Streptophyta</taxon>
        <taxon>Embryophyta</taxon>
        <taxon>Tracheophyta</taxon>
        <taxon>Spermatophyta</taxon>
        <taxon>Magnoliopsida</taxon>
        <taxon>eudicotyledons</taxon>
        <taxon>Gunneridae</taxon>
        <taxon>Pentapetalae</taxon>
        <taxon>rosids</taxon>
        <taxon>malvids</taxon>
        <taxon>Myrtales</taxon>
        <taxon>Lythraceae</taxon>
        <taxon>Trapa</taxon>
    </lineage>
</organism>
<protein>
    <recommendedName>
        <fullName evidence="3">EF-hand domain-containing protein</fullName>
    </recommendedName>
</protein>
<gene>
    <name evidence="1" type="ORF">SAY87_030942</name>
</gene>
<dbReference type="AlphaFoldDB" id="A0AAN7KV47"/>
<evidence type="ECO:0000313" key="1">
    <source>
        <dbReference type="EMBL" id="KAK4770410.1"/>
    </source>
</evidence>
<keyword evidence="2" id="KW-1185">Reference proteome</keyword>
<reference evidence="1 2" key="1">
    <citation type="journal article" date="2023" name="Hortic Res">
        <title>Pangenome of water caltrop reveals structural variations and asymmetric subgenome divergence after allopolyploidization.</title>
        <authorList>
            <person name="Zhang X."/>
            <person name="Chen Y."/>
            <person name="Wang L."/>
            <person name="Yuan Y."/>
            <person name="Fang M."/>
            <person name="Shi L."/>
            <person name="Lu R."/>
            <person name="Comes H.P."/>
            <person name="Ma Y."/>
            <person name="Chen Y."/>
            <person name="Huang G."/>
            <person name="Zhou Y."/>
            <person name="Zheng Z."/>
            <person name="Qiu Y."/>
        </authorList>
    </citation>
    <scope>NUCLEOTIDE SEQUENCE [LARGE SCALE GENOMIC DNA]</scope>
    <source>
        <tissue evidence="1">Roots</tissue>
    </source>
</reference>
<evidence type="ECO:0000313" key="2">
    <source>
        <dbReference type="Proteomes" id="UP001345219"/>
    </source>
</evidence>